<organism evidence="1">
    <name type="scientific">mine drainage metagenome</name>
    <dbReference type="NCBI Taxonomy" id="410659"/>
    <lineage>
        <taxon>unclassified sequences</taxon>
        <taxon>metagenomes</taxon>
        <taxon>ecological metagenomes</taxon>
    </lineage>
</organism>
<reference evidence="1" key="1">
    <citation type="submission" date="2013-08" db="EMBL/GenBank/DDBJ databases">
        <authorList>
            <person name="Mendez C."/>
            <person name="Richter M."/>
            <person name="Ferrer M."/>
            <person name="Sanchez J."/>
        </authorList>
    </citation>
    <scope>NUCLEOTIDE SEQUENCE</scope>
</reference>
<gene>
    <name evidence="1" type="ORF">B1A_19279</name>
</gene>
<proteinExistence type="predicted"/>
<dbReference type="AlphaFoldDB" id="T0ZSG4"/>
<evidence type="ECO:0000313" key="1">
    <source>
        <dbReference type="EMBL" id="EQD32785.1"/>
    </source>
</evidence>
<reference evidence="1" key="2">
    <citation type="journal article" date="2014" name="ISME J.">
        <title>Microbial stratification in low pH oxic and suboxic macroscopic growths along an acid mine drainage.</title>
        <authorList>
            <person name="Mendez-Garcia C."/>
            <person name="Mesa V."/>
            <person name="Sprenger R.R."/>
            <person name="Richter M."/>
            <person name="Diez M.S."/>
            <person name="Solano J."/>
            <person name="Bargiela R."/>
            <person name="Golyshina O.V."/>
            <person name="Manteca A."/>
            <person name="Ramos J.L."/>
            <person name="Gallego J.R."/>
            <person name="Llorente I."/>
            <person name="Martins Dos Santos V.A."/>
            <person name="Jensen O.N."/>
            <person name="Pelaez A.I."/>
            <person name="Sanchez J."/>
            <person name="Ferrer M."/>
        </authorList>
    </citation>
    <scope>NUCLEOTIDE SEQUENCE</scope>
</reference>
<name>T0ZSG4_9ZZZZ</name>
<accession>T0ZSG4</accession>
<feature type="non-terminal residue" evidence="1">
    <location>
        <position position="1"/>
    </location>
</feature>
<dbReference type="EMBL" id="AUZX01014224">
    <property type="protein sequence ID" value="EQD32785.1"/>
    <property type="molecule type" value="Genomic_DNA"/>
</dbReference>
<protein>
    <submittedName>
        <fullName evidence="1">Uncharacterized protein</fullName>
    </submittedName>
</protein>
<sequence>GAPRVIFDRDPGMENHAYAFIHTKDIKTRIGEIFGGIMQFDVIIGNRHIK</sequence>
<comment type="caution">
    <text evidence="1">The sequence shown here is derived from an EMBL/GenBank/DDBJ whole genome shotgun (WGS) entry which is preliminary data.</text>
</comment>